<dbReference type="GO" id="GO:0051213">
    <property type="term" value="F:dioxygenase activity"/>
    <property type="evidence" value="ECO:0007669"/>
    <property type="project" value="UniProtKB-KW"/>
</dbReference>
<comment type="cofactor">
    <cofactor evidence="1">
        <name>Fe cation</name>
        <dbReference type="ChEBI" id="CHEBI:24875"/>
    </cofactor>
</comment>
<evidence type="ECO:0000256" key="5">
    <source>
        <dbReference type="ARBA" id="ARBA00023004"/>
    </source>
</evidence>
<dbReference type="InterPro" id="IPR029068">
    <property type="entry name" value="Glyas_Bleomycin-R_OHBP_Dase"/>
</dbReference>
<dbReference type="Pfam" id="PF14696">
    <property type="entry name" value="Glyoxalase_5"/>
    <property type="match status" value="1"/>
</dbReference>
<evidence type="ECO:0000313" key="8">
    <source>
        <dbReference type="Proteomes" id="UP000602381"/>
    </source>
</evidence>
<dbReference type="PROSITE" id="PS51819">
    <property type="entry name" value="VOC"/>
    <property type="match status" value="2"/>
</dbReference>
<organism evidence="7 8">
    <name type="scientific">Iodidimonas muriae</name>
    <dbReference type="NCBI Taxonomy" id="261467"/>
    <lineage>
        <taxon>Bacteria</taxon>
        <taxon>Pseudomonadati</taxon>
        <taxon>Pseudomonadota</taxon>
        <taxon>Alphaproteobacteria</taxon>
        <taxon>Iodidimonadales</taxon>
        <taxon>Iodidimonadaceae</taxon>
        <taxon>Iodidimonas</taxon>
    </lineage>
</organism>
<dbReference type="CDD" id="cd08342">
    <property type="entry name" value="HPPD_N_like"/>
    <property type="match status" value="1"/>
</dbReference>
<dbReference type="Pfam" id="PF00903">
    <property type="entry name" value="Glyoxalase"/>
    <property type="match status" value="1"/>
</dbReference>
<evidence type="ECO:0000313" key="7">
    <source>
        <dbReference type="EMBL" id="GGO13016.1"/>
    </source>
</evidence>
<gene>
    <name evidence="7" type="primary">bllY</name>
    <name evidence="7" type="ORF">GCM10007972_18750</name>
</gene>
<dbReference type="InterPro" id="IPR037523">
    <property type="entry name" value="VOC_core"/>
</dbReference>
<keyword evidence="3" id="KW-0479">Metal-binding</keyword>
<dbReference type="InterPro" id="IPR005956">
    <property type="entry name" value="4OHPhenylPyrv_dOase"/>
</dbReference>
<dbReference type="SUPFAM" id="SSF54593">
    <property type="entry name" value="Glyoxalase/Bleomycin resistance protein/Dihydroxybiphenyl dioxygenase"/>
    <property type="match status" value="1"/>
</dbReference>
<dbReference type="Gene3D" id="3.10.180.10">
    <property type="entry name" value="2,3-Dihydroxybiphenyl 1,2-Dioxygenase, domain 1"/>
    <property type="match status" value="2"/>
</dbReference>
<evidence type="ECO:0000256" key="1">
    <source>
        <dbReference type="ARBA" id="ARBA00001962"/>
    </source>
</evidence>
<dbReference type="InterPro" id="IPR041735">
    <property type="entry name" value="4OHPhenylPyrv_dOase_C"/>
</dbReference>
<protein>
    <submittedName>
        <fullName evidence="7">4-hydroxyphenylpyruvate dioxygenase</fullName>
    </submittedName>
</protein>
<evidence type="ECO:0000256" key="4">
    <source>
        <dbReference type="ARBA" id="ARBA00022737"/>
    </source>
</evidence>
<sequence>MLGFNIDSKPENPMGTDGFEFVEYAAPDPVLLRDLFEKLGFPAIGKHKSRDISLHRQGDINFVINAEKTGFAADFVKKHGPCACSMGFRVKDAKAALDRAKSLDAVSIDDEDRILSKPAIEGIGGSRLYLVDGYGGVNAWESDYELFPDAEERMDRWGAGLSYIDHLTHNVYWGNMDKWRDFYGRLFNFGQIRYFDIKGKLTGLVSRALASPCGKIRIPLNESEDEKSQINEYLEAYRGEGIQHIALGTHQIYDSVDKLRANGIAFQETPDPYYEKLDTRLPGHGESVPDMQKRHILMDGGESQGGGLLLQIFTKNVIGPIFYEIIQRKGNEGFGEGNFRALFESIEEDQIRRGYLKPDTAAE</sequence>
<proteinExistence type="inferred from homology"/>
<keyword evidence="5" id="KW-0408">Iron</keyword>
<name>A0ABQ2LDZ9_9PROT</name>
<keyword evidence="7" id="KW-0223">Dioxygenase</keyword>
<dbReference type="InterPro" id="IPR041736">
    <property type="entry name" value="4OHPhenylPyrv_dOase_N"/>
</dbReference>
<feature type="domain" description="VOC" evidence="6">
    <location>
        <begin position="163"/>
        <end position="315"/>
    </location>
</feature>
<dbReference type="RefSeq" id="WP_150005137.1">
    <property type="nucleotide sequence ID" value="NZ_BMOV01000006.1"/>
</dbReference>
<evidence type="ECO:0000256" key="3">
    <source>
        <dbReference type="ARBA" id="ARBA00022723"/>
    </source>
</evidence>
<keyword evidence="8" id="KW-1185">Reference proteome</keyword>
<keyword evidence="4" id="KW-0677">Repeat</keyword>
<dbReference type="NCBIfam" id="TIGR01263">
    <property type="entry name" value="4HPPD"/>
    <property type="match status" value="1"/>
</dbReference>
<feature type="domain" description="VOC" evidence="6">
    <location>
        <begin position="18"/>
        <end position="133"/>
    </location>
</feature>
<dbReference type="CDD" id="cd07250">
    <property type="entry name" value="HPPD_C_like"/>
    <property type="match status" value="1"/>
</dbReference>
<evidence type="ECO:0000256" key="2">
    <source>
        <dbReference type="ARBA" id="ARBA00005877"/>
    </source>
</evidence>
<dbReference type="InterPro" id="IPR004360">
    <property type="entry name" value="Glyas_Fos-R_dOase_dom"/>
</dbReference>
<comment type="similarity">
    <text evidence="2">Belongs to the 4HPPD family.</text>
</comment>
<comment type="caution">
    <text evidence="7">The sequence shown here is derived from an EMBL/GenBank/DDBJ whole genome shotgun (WGS) entry which is preliminary data.</text>
</comment>
<keyword evidence="7" id="KW-0560">Oxidoreductase</keyword>
<dbReference type="PANTHER" id="PTHR11959:SF1">
    <property type="entry name" value="4-HYDROXYPHENYLPYRUVATE DIOXYGENASE"/>
    <property type="match status" value="1"/>
</dbReference>
<dbReference type="Proteomes" id="UP000602381">
    <property type="component" value="Unassembled WGS sequence"/>
</dbReference>
<dbReference type="EMBL" id="BMOV01000006">
    <property type="protein sequence ID" value="GGO13016.1"/>
    <property type="molecule type" value="Genomic_DNA"/>
</dbReference>
<dbReference type="PANTHER" id="PTHR11959">
    <property type="entry name" value="4-HYDROXYPHENYLPYRUVATE DIOXYGENASE"/>
    <property type="match status" value="1"/>
</dbReference>
<reference evidence="8" key="1">
    <citation type="journal article" date="2019" name="Int. J. Syst. Evol. Microbiol.">
        <title>The Global Catalogue of Microorganisms (GCM) 10K type strain sequencing project: providing services to taxonomists for standard genome sequencing and annotation.</title>
        <authorList>
            <consortium name="The Broad Institute Genomics Platform"/>
            <consortium name="The Broad Institute Genome Sequencing Center for Infectious Disease"/>
            <person name="Wu L."/>
            <person name="Ma J."/>
        </authorList>
    </citation>
    <scope>NUCLEOTIDE SEQUENCE [LARGE SCALE GENOMIC DNA]</scope>
    <source>
        <strain evidence="8">JCM 17843</strain>
    </source>
</reference>
<evidence type="ECO:0000259" key="6">
    <source>
        <dbReference type="PROSITE" id="PS51819"/>
    </source>
</evidence>
<accession>A0ABQ2LDZ9</accession>
<dbReference type="PIRSF" id="PIRSF009283">
    <property type="entry name" value="HPP_dOase"/>
    <property type="match status" value="1"/>
</dbReference>